<gene>
    <name evidence="4" type="ORF">FC83_GL003113</name>
</gene>
<accession>A0A0R1XS50</accession>
<organism evidence="4 5">
    <name type="scientific">Agrilactobacillus composti DSM 18527 = JCM 14202</name>
    <dbReference type="NCBI Taxonomy" id="1423734"/>
    <lineage>
        <taxon>Bacteria</taxon>
        <taxon>Bacillati</taxon>
        <taxon>Bacillota</taxon>
        <taxon>Bacilli</taxon>
        <taxon>Lactobacillales</taxon>
        <taxon>Lactobacillaceae</taxon>
        <taxon>Agrilactobacillus</taxon>
    </lineage>
</organism>
<sequence>MQQLSTHLDLRVVKTKNLIQSTFIELIKQEGFKKITINDISRSANINRSTFYLHYTDKYDLLNQIVDRNIDQIINSIPRQLHVTNNALDYDTFAVDLDRTLKVVATNDKLYEFILNDPESLGLAQKIEKALQQRLDKLMPEETLVTRDLLLEIVSSIYLSVIRWWLAHDMKYSSKFLAKELVHFFELGSKSILKGTL</sequence>
<dbReference type="PATRIC" id="fig|1423734.3.peg.3163"/>
<dbReference type="STRING" id="1423734.FC83_GL003113"/>
<protein>
    <submittedName>
        <fullName evidence="4">TetR family transcriptional regulator</fullName>
    </submittedName>
</protein>
<feature type="domain" description="HTH tetR-type" evidence="3">
    <location>
        <begin position="13"/>
        <end position="73"/>
    </location>
</feature>
<dbReference type="Pfam" id="PF00440">
    <property type="entry name" value="TetR_N"/>
    <property type="match status" value="1"/>
</dbReference>
<dbReference type="InterPro" id="IPR001647">
    <property type="entry name" value="HTH_TetR"/>
</dbReference>
<evidence type="ECO:0000313" key="4">
    <source>
        <dbReference type="EMBL" id="KRM33039.1"/>
    </source>
</evidence>
<dbReference type="Pfam" id="PF14278">
    <property type="entry name" value="TetR_C_8"/>
    <property type="match status" value="1"/>
</dbReference>
<dbReference type="InterPro" id="IPR009057">
    <property type="entry name" value="Homeodomain-like_sf"/>
</dbReference>
<evidence type="ECO:0000256" key="1">
    <source>
        <dbReference type="ARBA" id="ARBA00023125"/>
    </source>
</evidence>
<dbReference type="AlphaFoldDB" id="A0A0R1XS50"/>
<dbReference type="EMBL" id="AZGA01000057">
    <property type="protein sequence ID" value="KRM33039.1"/>
    <property type="molecule type" value="Genomic_DNA"/>
</dbReference>
<evidence type="ECO:0000313" key="5">
    <source>
        <dbReference type="Proteomes" id="UP000051236"/>
    </source>
</evidence>
<dbReference type="Proteomes" id="UP000051236">
    <property type="component" value="Unassembled WGS sequence"/>
</dbReference>
<dbReference type="Gene3D" id="1.10.357.10">
    <property type="entry name" value="Tetracycline Repressor, domain 2"/>
    <property type="match status" value="1"/>
</dbReference>
<comment type="caution">
    <text evidence="4">The sequence shown here is derived from an EMBL/GenBank/DDBJ whole genome shotgun (WGS) entry which is preliminary data.</text>
</comment>
<keyword evidence="1 2" id="KW-0238">DNA-binding</keyword>
<proteinExistence type="predicted"/>
<feature type="DNA-binding region" description="H-T-H motif" evidence="2">
    <location>
        <begin position="36"/>
        <end position="55"/>
    </location>
</feature>
<dbReference type="SUPFAM" id="SSF46689">
    <property type="entry name" value="Homeodomain-like"/>
    <property type="match status" value="1"/>
</dbReference>
<keyword evidence="5" id="KW-1185">Reference proteome</keyword>
<dbReference type="PANTHER" id="PTHR43479:SF23">
    <property type="entry name" value="HTH TETR-TYPE DOMAIN-CONTAINING PROTEIN"/>
    <property type="match status" value="1"/>
</dbReference>
<reference evidence="4 5" key="1">
    <citation type="journal article" date="2015" name="Genome Announc.">
        <title>Expanding the biotechnology potential of lactobacilli through comparative genomics of 213 strains and associated genera.</title>
        <authorList>
            <person name="Sun Z."/>
            <person name="Harris H.M."/>
            <person name="McCann A."/>
            <person name="Guo C."/>
            <person name="Argimon S."/>
            <person name="Zhang W."/>
            <person name="Yang X."/>
            <person name="Jeffery I.B."/>
            <person name="Cooney J.C."/>
            <person name="Kagawa T.F."/>
            <person name="Liu W."/>
            <person name="Song Y."/>
            <person name="Salvetti E."/>
            <person name="Wrobel A."/>
            <person name="Rasinkangas P."/>
            <person name="Parkhill J."/>
            <person name="Rea M.C."/>
            <person name="O'Sullivan O."/>
            <person name="Ritari J."/>
            <person name="Douillard F.P."/>
            <person name="Paul Ross R."/>
            <person name="Yang R."/>
            <person name="Briner A.E."/>
            <person name="Felis G.E."/>
            <person name="de Vos W.M."/>
            <person name="Barrangou R."/>
            <person name="Klaenhammer T.R."/>
            <person name="Caufield P.W."/>
            <person name="Cui Y."/>
            <person name="Zhang H."/>
            <person name="O'Toole P.W."/>
        </authorList>
    </citation>
    <scope>NUCLEOTIDE SEQUENCE [LARGE SCALE GENOMIC DNA]</scope>
    <source>
        <strain evidence="4 5">DSM 18527</strain>
    </source>
</reference>
<dbReference type="GO" id="GO:0003677">
    <property type="term" value="F:DNA binding"/>
    <property type="evidence" value="ECO:0007669"/>
    <property type="project" value="UniProtKB-UniRule"/>
</dbReference>
<name>A0A0R1XS50_9LACO</name>
<evidence type="ECO:0000259" key="3">
    <source>
        <dbReference type="PROSITE" id="PS50977"/>
    </source>
</evidence>
<dbReference type="PANTHER" id="PTHR43479">
    <property type="entry name" value="ACREF/ENVCD OPERON REPRESSOR-RELATED"/>
    <property type="match status" value="1"/>
</dbReference>
<dbReference type="eggNOG" id="COG1309">
    <property type="taxonomic scope" value="Bacteria"/>
</dbReference>
<dbReference type="PROSITE" id="PS50977">
    <property type="entry name" value="HTH_TETR_2"/>
    <property type="match status" value="1"/>
</dbReference>
<evidence type="ECO:0000256" key="2">
    <source>
        <dbReference type="PROSITE-ProRule" id="PRU00335"/>
    </source>
</evidence>
<dbReference type="InterPro" id="IPR039532">
    <property type="entry name" value="TetR_C_Firmicutes"/>
</dbReference>
<dbReference type="InterPro" id="IPR050624">
    <property type="entry name" value="HTH-type_Tx_Regulator"/>
</dbReference>